<evidence type="ECO:0000256" key="3">
    <source>
        <dbReference type="ARBA" id="ARBA00023002"/>
    </source>
</evidence>
<dbReference type="InterPro" id="IPR011707">
    <property type="entry name" value="Cu-oxidase-like_N"/>
</dbReference>
<dbReference type="CDD" id="cd13873">
    <property type="entry name" value="CuRO_2_AAO_like_2"/>
    <property type="match status" value="1"/>
</dbReference>
<dbReference type="CDD" id="cd13895">
    <property type="entry name" value="CuRO_3_AAO_like_2"/>
    <property type="match status" value="1"/>
</dbReference>
<keyword evidence="4" id="KW-0186">Copper</keyword>
<dbReference type="NCBIfam" id="TIGR03390">
    <property type="entry name" value="ascorbOXfungal"/>
    <property type="match status" value="1"/>
</dbReference>
<evidence type="ECO:0000256" key="1">
    <source>
        <dbReference type="ARBA" id="ARBA00010609"/>
    </source>
</evidence>
<dbReference type="InterPro" id="IPR001117">
    <property type="entry name" value="Cu-oxidase_2nd"/>
</dbReference>
<keyword evidence="3" id="KW-0560">Oxidoreductase</keyword>
<dbReference type="InterPro" id="IPR033138">
    <property type="entry name" value="Cu_oxidase_CS"/>
</dbReference>
<gene>
    <name evidence="9" type="ORF">QTJ16_005724</name>
</gene>
<evidence type="ECO:0008006" key="11">
    <source>
        <dbReference type="Google" id="ProtNLM"/>
    </source>
</evidence>
<dbReference type="AlphaFoldDB" id="A0AAD9SZ56"/>
<comment type="caution">
    <text evidence="9">The sequence shown here is derived from an EMBL/GenBank/DDBJ whole genome shotgun (WGS) entry which is preliminary data.</text>
</comment>
<dbReference type="SUPFAM" id="SSF49503">
    <property type="entry name" value="Cupredoxins"/>
    <property type="match status" value="3"/>
</dbReference>
<evidence type="ECO:0000259" key="6">
    <source>
        <dbReference type="Pfam" id="PF00394"/>
    </source>
</evidence>
<dbReference type="PROSITE" id="PS00080">
    <property type="entry name" value="MULTICOPPER_OXIDASE2"/>
    <property type="match status" value="1"/>
</dbReference>
<evidence type="ECO:0000259" key="7">
    <source>
        <dbReference type="Pfam" id="PF07731"/>
    </source>
</evidence>
<feature type="domain" description="Plastocyanin-like" evidence="7">
    <location>
        <begin position="399"/>
        <end position="546"/>
    </location>
</feature>
<dbReference type="InterPro" id="IPR011706">
    <property type="entry name" value="Cu-oxidase_C"/>
</dbReference>
<dbReference type="InterPro" id="IPR035666">
    <property type="entry name" value="MCO_CuRO_3"/>
</dbReference>
<dbReference type="EMBL" id="JAUBYV010000008">
    <property type="protein sequence ID" value="KAK2625355.1"/>
    <property type="molecule type" value="Genomic_DNA"/>
</dbReference>
<dbReference type="PROSITE" id="PS00079">
    <property type="entry name" value="MULTICOPPER_OXIDASE1"/>
    <property type="match status" value="1"/>
</dbReference>
<dbReference type="InterPro" id="IPR002355">
    <property type="entry name" value="Cu_oxidase_Cu_BS"/>
</dbReference>
<proteinExistence type="inferred from homology"/>
<evidence type="ECO:0000256" key="5">
    <source>
        <dbReference type="SAM" id="SignalP"/>
    </source>
</evidence>
<feature type="domain" description="Plastocyanin-like" evidence="6">
    <location>
        <begin position="168"/>
        <end position="317"/>
    </location>
</feature>
<dbReference type="Gene3D" id="2.60.40.420">
    <property type="entry name" value="Cupredoxins - blue copper proteins"/>
    <property type="match status" value="3"/>
</dbReference>
<evidence type="ECO:0000256" key="4">
    <source>
        <dbReference type="ARBA" id="ARBA00023008"/>
    </source>
</evidence>
<evidence type="ECO:0000313" key="9">
    <source>
        <dbReference type="EMBL" id="KAK2625355.1"/>
    </source>
</evidence>
<feature type="chain" id="PRO_5042249969" description="L-ascorbate oxidase" evidence="5">
    <location>
        <begin position="24"/>
        <end position="595"/>
    </location>
</feature>
<keyword evidence="5" id="KW-0732">Signal</keyword>
<feature type="signal peptide" evidence="5">
    <location>
        <begin position="1"/>
        <end position="23"/>
    </location>
</feature>
<dbReference type="GO" id="GO:0005507">
    <property type="term" value="F:copper ion binding"/>
    <property type="evidence" value="ECO:0007669"/>
    <property type="project" value="InterPro"/>
</dbReference>
<dbReference type="Pfam" id="PF07732">
    <property type="entry name" value="Cu-oxidase_3"/>
    <property type="match status" value="1"/>
</dbReference>
<dbReference type="Pfam" id="PF07731">
    <property type="entry name" value="Cu-oxidase_2"/>
    <property type="match status" value="1"/>
</dbReference>
<organism evidence="9 10">
    <name type="scientific">Diplocarpon rosae</name>
    <dbReference type="NCBI Taxonomy" id="946125"/>
    <lineage>
        <taxon>Eukaryota</taxon>
        <taxon>Fungi</taxon>
        <taxon>Dikarya</taxon>
        <taxon>Ascomycota</taxon>
        <taxon>Pezizomycotina</taxon>
        <taxon>Leotiomycetes</taxon>
        <taxon>Helotiales</taxon>
        <taxon>Drepanopezizaceae</taxon>
        <taxon>Diplocarpon</taxon>
    </lineage>
</organism>
<evidence type="ECO:0000256" key="2">
    <source>
        <dbReference type="ARBA" id="ARBA00022723"/>
    </source>
</evidence>
<evidence type="ECO:0000259" key="8">
    <source>
        <dbReference type="Pfam" id="PF07732"/>
    </source>
</evidence>
<dbReference type="PANTHER" id="PTHR11709">
    <property type="entry name" value="MULTI-COPPER OXIDASE"/>
    <property type="match status" value="1"/>
</dbReference>
<feature type="domain" description="Plastocyanin-like" evidence="8">
    <location>
        <begin position="43"/>
        <end position="156"/>
    </location>
</feature>
<accession>A0AAD9SZ56</accession>
<protein>
    <recommendedName>
        <fullName evidence="11">L-ascorbate oxidase</fullName>
    </recommendedName>
</protein>
<sequence length="595" mass="66178">MFVRNPVVAFCLYLAATLDLVTGFLLAIHDETFVPDAVIRITEEDRVQSCLPSKPIVLINGTSPGPELTIREGGTYWIRVYNDMAHQNLTMHWHGLTMAASPLSDGTPQASQWPIPPLKFFDYELNVPIGMAGTYFYHSHVGLQAISATGPLIVKERFGDGPYQYDEERIIFLQDVFKRDDASLEAGLVATPLVWSGEASMILINGQGAGNFNGTTCNATLAALDVQPGKTYRLRIIGGTALTFATFAIEGHDTMTVIEADGSYTEPFDTSHIQIGSGQRYSVLLTTKLNPEKSTYMIQFETRDRPAVTRSFAVLNYGIPSPPTVFYPPVVAPLTLPATDTEFLEYKLCPHHLNRHMAEMPQASEVTRTVVMKVHQRVDGRTTWVQNNYPWDETVPQEPYLISMYRNDAADFPSMERALANEGIDPQARVFPAQLGEVLEIIIQNTGADRGGIDIHPMHFHGAHYWDLGCGNGSYNQALNEAKWARSPGHPIKRDTSMLYRYGLTTTPNALAGWRAWRIKVTQPGVWMLHCHILPHMVMGMQSVWVMGTAEEVMSRVPRPDVEGYLTFGGDVVGDERHWPAVVEGVAGAQWTNDQ</sequence>
<reference evidence="9" key="1">
    <citation type="submission" date="2023-06" db="EMBL/GenBank/DDBJ databases">
        <title>Draft genome of Marssonina rosae.</title>
        <authorList>
            <person name="Cheng Q."/>
        </authorList>
    </citation>
    <scope>NUCLEOTIDE SEQUENCE</scope>
    <source>
        <strain evidence="9">R4</strain>
    </source>
</reference>
<evidence type="ECO:0000313" key="10">
    <source>
        <dbReference type="Proteomes" id="UP001285354"/>
    </source>
</evidence>
<dbReference type="PANTHER" id="PTHR11709:SF394">
    <property type="entry name" value="FI03373P-RELATED"/>
    <property type="match status" value="1"/>
</dbReference>
<keyword evidence="2" id="KW-0479">Metal-binding</keyword>
<dbReference type="InterPro" id="IPR008972">
    <property type="entry name" value="Cupredoxin"/>
</dbReference>
<keyword evidence="10" id="KW-1185">Reference proteome</keyword>
<name>A0AAD9SZ56_9HELO</name>
<comment type="similarity">
    <text evidence="1">Belongs to the multicopper oxidase family.</text>
</comment>
<dbReference type="InterPro" id="IPR045087">
    <property type="entry name" value="Cu-oxidase_fam"/>
</dbReference>
<dbReference type="Proteomes" id="UP001285354">
    <property type="component" value="Unassembled WGS sequence"/>
</dbReference>
<dbReference type="InterPro" id="IPR017762">
    <property type="entry name" value="Multicopper_oxidase_fun"/>
</dbReference>
<dbReference type="Pfam" id="PF00394">
    <property type="entry name" value="Cu-oxidase"/>
    <property type="match status" value="1"/>
</dbReference>
<dbReference type="GO" id="GO:0016491">
    <property type="term" value="F:oxidoreductase activity"/>
    <property type="evidence" value="ECO:0007669"/>
    <property type="project" value="UniProtKB-KW"/>
</dbReference>